<proteinExistence type="inferred from homology"/>
<dbReference type="InterPro" id="IPR013768">
    <property type="entry name" value="ICAM_N"/>
</dbReference>
<feature type="domain" description="Ig-like" evidence="13">
    <location>
        <begin position="115"/>
        <end position="216"/>
    </location>
</feature>
<dbReference type="Pfam" id="PF13895">
    <property type="entry name" value="Ig_2"/>
    <property type="match status" value="1"/>
</dbReference>
<evidence type="ECO:0000256" key="3">
    <source>
        <dbReference type="ARBA" id="ARBA00022692"/>
    </source>
</evidence>
<dbReference type="InterPro" id="IPR003987">
    <property type="entry name" value="ICAM_VCAM_N"/>
</dbReference>
<dbReference type="AlphaFoldDB" id="A0A669BF53"/>
<evidence type="ECO:0000256" key="6">
    <source>
        <dbReference type="ARBA" id="ARBA00022889"/>
    </source>
</evidence>
<keyword evidence="15" id="KW-1185">Reference proteome</keyword>
<evidence type="ECO:0000256" key="4">
    <source>
        <dbReference type="ARBA" id="ARBA00022729"/>
    </source>
</evidence>
<keyword evidence="7" id="KW-1133">Transmembrane helix</keyword>
<reference evidence="14" key="3">
    <citation type="submission" date="2025-09" db="UniProtKB">
        <authorList>
            <consortium name="Ensembl"/>
        </authorList>
    </citation>
    <scope>IDENTIFICATION</scope>
</reference>
<keyword evidence="5" id="KW-0677">Repeat</keyword>
<keyword evidence="3" id="KW-0812">Transmembrane</keyword>
<dbReference type="InterPro" id="IPR047012">
    <property type="entry name" value="ICAM_VCAM"/>
</dbReference>
<name>A0A669BF53_ORENI</name>
<evidence type="ECO:0000256" key="1">
    <source>
        <dbReference type="ARBA" id="ARBA00004479"/>
    </source>
</evidence>
<evidence type="ECO:0000256" key="2">
    <source>
        <dbReference type="ARBA" id="ARBA00005925"/>
    </source>
</evidence>
<dbReference type="PANTHER" id="PTHR13771:SF9">
    <property type="entry name" value="INTERCELLULAR ADHESION MOLECULE 5"/>
    <property type="match status" value="1"/>
</dbReference>
<evidence type="ECO:0000256" key="8">
    <source>
        <dbReference type="ARBA" id="ARBA00023136"/>
    </source>
</evidence>
<evidence type="ECO:0000256" key="7">
    <source>
        <dbReference type="ARBA" id="ARBA00022989"/>
    </source>
</evidence>
<keyword evidence="4 12" id="KW-0732">Signal</keyword>
<organism evidence="14 15">
    <name type="scientific">Oreochromis niloticus</name>
    <name type="common">Nile tilapia</name>
    <name type="synonym">Tilapia nilotica</name>
    <dbReference type="NCBI Taxonomy" id="8128"/>
    <lineage>
        <taxon>Eukaryota</taxon>
        <taxon>Metazoa</taxon>
        <taxon>Chordata</taxon>
        <taxon>Craniata</taxon>
        <taxon>Vertebrata</taxon>
        <taxon>Euteleostomi</taxon>
        <taxon>Actinopterygii</taxon>
        <taxon>Neopterygii</taxon>
        <taxon>Teleostei</taxon>
        <taxon>Neoteleostei</taxon>
        <taxon>Acanthomorphata</taxon>
        <taxon>Ovalentaria</taxon>
        <taxon>Cichlomorphae</taxon>
        <taxon>Cichliformes</taxon>
        <taxon>Cichlidae</taxon>
        <taxon>African cichlids</taxon>
        <taxon>Pseudocrenilabrinae</taxon>
        <taxon>Oreochromini</taxon>
        <taxon>Oreochromis</taxon>
    </lineage>
</organism>
<comment type="similarity">
    <text evidence="2">Belongs to the immunoglobulin superfamily. ICAM family.</text>
</comment>
<dbReference type="GeneTree" id="ENSGT00940000159005"/>
<protein>
    <recommendedName>
        <fullName evidence="13">Ig-like domain-containing protein</fullName>
    </recommendedName>
</protein>
<dbReference type="Gene3D" id="2.60.40.10">
    <property type="entry name" value="Immunoglobulins"/>
    <property type="match status" value="4"/>
</dbReference>
<dbReference type="Ensembl" id="ENSONIT00000069946.1">
    <property type="protein sequence ID" value="ENSONIP00000034363.1"/>
    <property type="gene ID" value="ENSONIG00000001602.2"/>
</dbReference>
<dbReference type="GO" id="GO:0098609">
    <property type="term" value="P:cell-cell adhesion"/>
    <property type="evidence" value="ECO:0007669"/>
    <property type="project" value="InterPro"/>
</dbReference>
<dbReference type="InterPro" id="IPR003599">
    <property type="entry name" value="Ig_sub"/>
</dbReference>
<comment type="subcellular location">
    <subcellularLocation>
        <location evidence="1">Membrane</location>
        <topology evidence="1">Single-pass type I membrane protein</topology>
    </subcellularLocation>
</comment>
<evidence type="ECO:0000256" key="10">
    <source>
        <dbReference type="ARBA" id="ARBA00023180"/>
    </source>
</evidence>
<dbReference type="InterPro" id="IPR036179">
    <property type="entry name" value="Ig-like_dom_sf"/>
</dbReference>
<keyword evidence="9" id="KW-1015">Disulfide bond</keyword>
<reference evidence="14" key="2">
    <citation type="submission" date="2025-08" db="UniProtKB">
        <authorList>
            <consortium name="Ensembl"/>
        </authorList>
    </citation>
    <scope>IDENTIFICATION</scope>
</reference>
<dbReference type="GO" id="GO:0005178">
    <property type="term" value="F:integrin binding"/>
    <property type="evidence" value="ECO:0007669"/>
    <property type="project" value="InterPro"/>
</dbReference>
<reference evidence="15" key="1">
    <citation type="submission" date="2012-01" db="EMBL/GenBank/DDBJ databases">
        <title>The Genome Sequence of Oreochromis niloticus (Nile Tilapia).</title>
        <authorList>
            <consortium name="Broad Institute Genome Assembly Team"/>
            <consortium name="Broad Institute Sequencing Platform"/>
            <person name="Di Palma F."/>
            <person name="Johnson J."/>
            <person name="Lander E.S."/>
            <person name="Lindblad-Toh K."/>
        </authorList>
    </citation>
    <scope>NUCLEOTIDE SEQUENCE [LARGE SCALE GENOMIC DNA]</scope>
</reference>
<evidence type="ECO:0000259" key="13">
    <source>
        <dbReference type="PROSITE" id="PS50835"/>
    </source>
</evidence>
<evidence type="ECO:0000313" key="14">
    <source>
        <dbReference type="Ensembl" id="ENSONIP00000034363.1"/>
    </source>
</evidence>
<keyword evidence="6" id="KW-0130">Cell adhesion</keyword>
<feature type="signal peptide" evidence="12">
    <location>
        <begin position="1"/>
        <end position="19"/>
    </location>
</feature>
<feature type="domain" description="Ig-like" evidence="13">
    <location>
        <begin position="221"/>
        <end position="298"/>
    </location>
</feature>
<dbReference type="SMART" id="SM00409">
    <property type="entry name" value="IG"/>
    <property type="match status" value="2"/>
</dbReference>
<evidence type="ECO:0000256" key="9">
    <source>
        <dbReference type="ARBA" id="ARBA00023157"/>
    </source>
</evidence>
<dbReference type="InterPro" id="IPR007110">
    <property type="entry name" value="Ig-like_dom"/>
</dbReference>
<dbReference type="Pfam" id="PF03921">
    <property type="entry name" value="ICAM_N"/>
    <property type="match status" value="1"/>
</dbReference>
<keyword evidence="10" id="KW-0325">Glycoprotein</keyword>
<keyword evidence="8" id="KW-0472">Membrane</keyword>
<dbReference type="PANTHER" id="PTHR13771">
    <property type="entry name" value="INTERCELLULAR ADHESION MOLECULE"/>
    <property type="match status" value="1"/>
</dbReference>
<evidence type="ECO:0000256" key="12">
    <source>
        <dbReference type="SAM" id="SignalP"/>
    </source>
</evidence>
<dbReference type="InterPro" id="IPR013783">
    <property type="entry name" value="Ig-like_fold"/>
</dbReference>
<keyword evidence="11" id="KW-0393">Immunoglobulin domain</keyword>
<dbReference type="PRINTS" id="PR01472">
    <property type="entry name" value="ICAMVCAM1"/>
</dbReference>
<dbReference type="Proteomes" id="UP000005207">
    <property type="component" value="Linkage group LG4"/>
</dbReference>
<sequence>MLSVRMLSFFILIFSLCDADSICPPEDNPLILSPHEIIEEYGGNPVTVNCSTTLAKHKGMYFTVGNETSHIIEEQMNISQSVSLSDWNVKIKCKVKLNESHECSKDLQVITFKNPEVVYSVQLENVMGKETQYRLQCDIINVAPVQYLTVSWYKNNESIETQIFNDTIKTPVNVSSILRVNISREENVVEFRCEAQLNFGRQEQKTPAISQTQKVSAHYAPELNTESTKAFSSLEGNNITLSCEAVGNLPPVYNWTCDGEIMLENANSLNITRVKHNTTCTCTATNYLGNITNTINVHVEPKGFPFTLTPSEMVVRFGDPVSINCSTSATDVEGMGWEAPFGGTGFKPPPVVTWRVEKLEEWAPSPFCYVTLVDGEQYTAKPDITVYKTPDFVSVSDTGRGPMVEGREHDLKCDVINVAPVQNLTVKWYRDNETVQTETFNDSTMTPVNAFSTLRISTQRNYNGLTFRCEAELHLGPKGPKFLPNVTSPPYTAVVLCKSPNYLLHVF</sequence>
<accession>A0A669BF53</accession>
<evidence type="ECO:0000256" key="5">
    <source>
        <dbReference type="ARBA" id="ARBA00022737"/>
    </source>
</evidence>
<dbReference type="SUPFAM" id="SSF48726">
    <property type="entry name" value="Immunoglobulin"/>
    <property type="match status" value="4"/>
</dbReference>
<dbReference type="PROSITE" id="PS50835">
    <property type="entry name" value="IG_LIKE"/>
    <property type="match status" value="3"/>
</dbReference>
<dbReference type="GO" id="GO:0016020">
    <property type="term" value="C:membrane"/>
    <property type="evidence" value="ECO:0007669"/>
    <property type="project" value="UniProtKB-SubCell"/>
</dbReference>
<feature type="chain" id="PRO_5025531388" description="Ig-like domain-containing protein" evidence="12">
    <location>
        <begin position="20"/>
        <end position="507"/>
    </location>
</feature>
<evidence type="ECO:0000256" key="11">
    <source>
        <dbReference type="ARBA" id="ARBA00023319"/>
    </source>
</evidence>
<feature type="domain" description="Ig-like" evidence="13">
    <location>
        <begin position="390"/>
        <end position="487"/>
    </location>
</feature>
<evidence type="ECO:0000313" key="15">
    <source>
        <dbReference type="Proteomes" id="UP000005207"/>
    </source>
</evidence>